<reference evidence="1" key="1">
    <citation type="submission" date="2017-03" db="EMBL/GenBank/DDBJ databases">
        <title>The mitochondrial genome of the carnivorous plant Utricularia reniformis (Lentibulariaceae): structure, comparative analysis and evolutionary landmarks.</title>
        <authorList>
            <person name="Silva S.R."/>
            <person name="Alvarenga D.O."/>
            <person name="Michael T.P."/>
            <person name="Miranda V.F.O."/>
            <person name="Varani A.M."/>
        </authorList>
    </citation>
    <scope>NUCLEOTIDE SEQUENCE</scope>
</reference>
<accession>A0A1Y0B3T1</accession>
<sequence>MSSHPRPGLTSTSQSVGLLQLLSDVLFETAVNHGW</sequence>
<gene>
    <name evidence="1" type="ORF">AEK19_MT1954</name>
</gene>
<name>A0A1Y0B3T1_9LAMI</name>
<geneLocation type="mitochondrion" evidence="1"/>
<dbReference type="AlphaFoldDB" id="A0A1Y0B3T1"/>
<evidence type="ECO:0000313" key="1">
    <source>
        <dbReference type="EMBL" id="ART32116.1"/>
    </source>
</evidence>
<protein>
    <submittedName>
        <fullName evidence="1">Uncharacterized protein</fullName>
    </submittedName>
</protein>
<organism evidence="1">
    <name type="scientific">Utricularia reniformis</name>
    <dbReference type="NCBI Taxonomy" id="192314"/>
    <lineage>
        <taxon>Eukaryota</taxon>
        <taxon>Viridiplantae</taxon>
        <taxon>Streptophyta</taxon>
        <taxon>Embryophyta</taxon>
        <taxon>Tracheophyta</taxon>
        <taxon>Spermatophyta</taxon>
        <taxon>Magnoliopsida</taxon>
        <taxon>eudicotyledons</taxon>
        <taxon>Gunneridae</taxon>
        <taxon>Pentapetalae</taxon>
        <taxon>asterids</taxon>
        <taxon>lamiids</taxon>
        <taxon>Lamiales</taxon>
        <taxon>Lentibulariaceae</taxon>
        <taxon>Utricularia</taxon>
    </lineage>
</organism>
<dbReference type="EMBL" id="KY774314">
    <property type="protein sequence ID" value="ART32116.1"/>
    <property type="molecule type" value="Genomic_DNA"/>
</dbReference>
<keyword evidence="1" id="KW-0496">Mitochondrion</keyword>
<proteinExistence type="predicted"/>